<evidence type="ECO:0000313" key="2">
    <source>
        <dbReference type="EMBL" id="VHO03386.1"/>
    </source>
</evidence>
<evidence type="ECO:0000259" key="1">
    <source>
        <dbReference type="PROSITE" id="PS50943"/>
    </source>
</evidence>
<organism evidence="2">
    <name type="scientific">Rheinheimera sp. BAL341</name>
    <dbReference type="NCBI Taxonomy" id="1708203"/>
    <lineage>
        <taxon>Bacteria</taxon>
        <taxon>Pseudomonadati</taxon>
        <taxon>Pseudomonadota</taxon>
        <taxon>Gammaproteobacteria</taxon>
        <taxon>Chromatiales</taxon>
        <taxon>Chromatiaceae</taxon>
        <taxon>Rheinheimera</taxon>
    </lineage>
</organism>
<dbReference type="PROSITE" id="PS50943">
    <property type="entry name" value="HTH_CROC1"/>
    <property type="match status" value="1"/>
</dbReference>
<dbReference type="AlphaFoldDB" id="A0A486XP48"/>
<dbReference type="InterPro" id="IPR001387">
    <property type="entry name" value="Cro/C1-type_HTH"/>
</dbReference>
<dbReference type="Gene3D" id="1.10.260.40">
    <property type="entry name" value="lambda repressor-like DNA-binding domains"/>
    <property type="match status" value="1"/>
</dbReference>
<dbReference type="EMBL" id="CAAJGR010000082">
    <property type="protein sequence ID" value="VHO03386.1"/>
    <property type="molecule type" value="Genomic_DNA"/>
</dbReference>
<accession>A0A486XP48</accession>
<sequence length="65" mass="7596">MIKCHLSRILGERRLKVADLVRATGINRKTLDRIYSEEVTRIEFDTLEAICKYLEIGIAELYEII</sequence>
<dbReference type="Pfam" id="PF13443">
    <property type="entry name" value="HTH_26"/>
    <property type="match status" value="1"/>
</dbReference>
<gene>
    <name evidence="2" type="ORF">BAL341_1388</name>
</gene>
<dbReference type="InterPro" id="IPR010982">
    <property type="entry name" value="Lambda_DNA-bd_dom_sf"/>
</dbReference>
<dbReference type="SUPFAM" id="SSF47413">
    <property type="entry name" value="lambda repressor-like DNA-binding domains"/>
    <property type="match status" value="1"/>
</dbReference>
<name>A0A486XP48_9GAMM</name>
<feature type="domain" description="HTH cro/C1-type" evidence="1">
    <location>
        <begin position="6"/>
        <end position="61"/>
    </location>
</feature>
<protein>
    <submittedName>
        <fullName evidence="2">Predicted transcriptional regulator</fullName>
    </submittedName>
</protein>
<proteinExistence type="predicted"/>
<reference evidence="2" key="1">
    <citation type="submission" date="2019-04" db="EMBL/GenBank/DDBJ databases">
        <authorList>
            <person name="Brambilla D."/>
        </authorList>
    </citation>
    <scope>NUCLEOTIDE SEQUENCE</scope>
    <source>
        <strain evidence="2">BAL1</strain>
    </source>
</reference>
<dbReference type="GO" id="GO:0003677">
    <property type="term" value="F:DNA binding"/>
    <property type="evidence" value="ECO:0007669"/>
    <property type="project" value="InterPro"/>
</dbReference>